<gene>
    <name evidence="2" type="ORF">THAOC_27264</name>
</gene>
<feature type="region of interest" description="Disordered" evidence="1">
    <location>
        <begin position="259"/>
        <end position="285"/>
    </location>
</feature>
<organism evidence="2 3">
    <name type="scientific">Thalassiosira oceanica</name>
    <name type="common">Marine diatom</name>
    <dbReference type="NCBI Taxonomy" id="159749"/>
    <lineage>
        <taxon>Eukaryota</taxon>
        <taxon>Sar</taxon>
        <taxon>Stramenopiles</taxon>
        <taxon>Ochrophyta</taxon>
        <taxon>Bacillariophyta</taxon>
        <taxon>Coscinodiscophyceae</taxon>
        <taxon>Thalassiosirophycidae</taxon>
        <taxon>Thalassiosirales</taxon>
        <taxon>Thalassiosiraceae</taxon>
        <taxon>Thalassiosira</taxon>
    </lineage>
</organism>
<comment type="caution">
    <text evidence="2">The sequence shown here is derived from an EMBL/GenBank/DDBJ whole genome shotgun (WGS) entry which is preliminary data.</text>
</comment>
<feature type="region of interest" description="Disordered" evidence="1">
    <location>
        <begin position="32"/>
        <end position="241"/>
    </location>
</feature>
<sequence length="285" mass="31893">MGRVARYKKVKSVDPFAKNGSSWKSDVGDCTTLRRVKRRSKTAQKHKEQKMKKRNRKSVDGGSNGFGNDDGFDLPPSGKDEWDWSDIVGSVKSQPHKKEELSDLNATPMPTVIPSKGSAHKVAALDKKKQSKLKKTPIPSNIGDKITSRTSTREIIETYSRPNSSKRLLDNGAADSETNKAKKKKAFLDSKKNKKRRRQMEQELDDEEYAARQKALRSLHSSQSSPDIAQPKTHLVKQNNFSETLKTRTVIDSQVERPPIFSSLPRGATKLKKAAVSVEGRPGKR</sequence>
<name>K0RWU1_THAOC</name>
<evidence type="ECO:0000313" key="2">
    <source>
        <dbReference type="EMBL" id="EJK53321.1"/>
    </source>
</evidence>
<dbReference type="Proteomes" id="UP000266841">
    <property type="component" value="Unassembled WGS sequence"/>
</dbReference>
<accession>K0RWU1</accession>
<evidence type="ECO:0000313" key="3">
    <source>
        <dbReference type="Proteomes" id="UP000266841"/>
    </source>
</evidence>
<protein>
    <submittedName>
        <fullName evidence="2">Uncharacterized protein</fullName>
    </submittedName>
</protein>
<dbReference type="AlphaFoldDB" id="K0RWU1"/>
<dbReference type="eggNOG" id="ENOG502T0QH">
    <property type="taxonomic scope" value="Eukaryota"/>
</dbReference>
<dbReference type="OMA" id="PIIARNN"/>
<feature type="compositionally biased region" description="Basic residues" evidence="1">
    <location>
        <begin position="34"/>
        <end position="56"/>
    </location>
</feature>
<reference evidence="2 3" key="1">
    <citation type="journal article" date="2012" name="Genome Biol.">
        <title>Genome and low-iron response of an oceanic diatom adapted to chronic iron limitation.</title>
        <authorList>
            <person name="Lommer M."/>
            <person name="Specht M."/>
            <person name="Roy A.S."/>
            <person name="Kraemer L."/>
            <person name="Andreson R."/>
            <person name="Gutowska M.A."/>
            <person name="Wolf J."/>
            <person name="Bergner S.V."/>
            <person name="Schilhabel M.B."/>
            <person name="Klostermeier U.C."/>
            <person name="Beiko R.G."/>
            <person name="Rosenstiel P."/>
            <person name="Hippler M."/>
            <person name="Laroche J."/>
        </authorList>
    </citation>
    <scope>NUCLEOTIDE SEQUENCE [LARGE SCALE GENOMIC DNA]</scope>
    <source>
        <strain evidence="2 3">CCMP1005</strain>
    </source>
</reference>
<proteinExistence type="predicted"/>
<dbReference type="EMBL" id="AGNL01038025">
    <property type="protein sequence ID" value="EJK53321.1"/>
    <property type="molecule type" value="Genomic_DNA"/>
</dbReference>
<evidence type="ECO:0000256" key="1">
    <source>
        <dbReference type="SAM" id="MobiDB-lite"/>
    </source>
</evidence>
<keyword evidence="3" id="KW-1185">Reference proteome</keyword>
<dbReference type="OrthoDB" id="48864at2759"/>